<dbReference type="AlphaFoldDB" id="A0A1Y1I2T4"/>
<dbReference type="InterPro" id="IPR003718">
    <property type="entry name" value="OsmC/Ohr_fam"/>
</dbReference>
<protein>
    <recommendedName>
        <fullName evidence="3">OsmC-like protein</fullName>
    </recommendedName>
</protein>
<dbReference type="SUPFAM" id="SSF82784">
    <property type="entry name" value="OsmC-like"/>
    <property type="match status" value="1"/>
</dbReference>
<dbReference type="OMA" id="CKLEVEW"/>
<dbReference type="PANTHER" id="PTHR35368">
    <property type="entry name" value="HYDROPEROXIDE REDUCTASE"/>
    <property type="match status" value="1"/>
</dbReference>
<reference evidence="1 2" key="1">
    <citation type="journal article" date="2014" name="Nat. Commun.">
        <title>Klebsormidium flaccidum genome reveals primary factors for plant terrestrial adaptation.</title>
        <authorList>
            <person name="Hori K."/>
            <person name="Maruyama F."/>
            <person name="Fujisawa T."/>
            <person name="Togashi T."/>
            <person name="Yamamoto N."/>
            <person name="Seo M."/>
            <person name="Sato S."/>
            <person name="Yamada T."/>
            <person name="Mori H."/>
            <person name="Tajima N."/>
            <person name="Moriyama T."/>
            <person name="Ikeuchi M."/>
            <person name="Watanabe M."/>
            <person name="Wada H."/>
            <person name="Kobayashi K."/>
            <person name="Saito M."/>
            <person name="Masuda T."/>
            <person name="Sasaki-Sekimoto Y."/>
            <person name="Mashiguchi K."/>
            <person name="Awai K."/>
            <person name="Shimojima M."/>
            <person name="Masuda S."/>
            <person name="Iwai M."/>
            <person name="Nobusawa T."/>
            <person name="Narise T."/>
            <person name="Kondo S."/>
            <person name="Saito H."/>
            <person name="Sato R."/>
            <person name="Murakawa M."/>
            <person name="Ihara Y."/>
            <person name="Oshima-Yamada Y."/>
            <person name="Ohtaka K."/>
            <person name="Satoh M."/>
            <person name="Sonobe K."/>
            <person name="Ishii M."/>
            <person name="Ohtani R."/>
            <person name="Kanamori-Sato M."/>
            <person name="Honoki R."/>
            <person name="Miyazaki D."/>
            <person name="Mochizuki H."/>
            <person name="Umetsu J."/>
            <person name="Higashi K."/>
            <person name="Shibata D."/>
            <person name="Kamiya Y."/>
            <person name="Sato N."/>
            <person name="Nakamura Y."/>
            <person name="Tabata S."/>
            <person name="Ida S."/>
            <person name="Kurokawa K."/>
            <person name="Ohta H."/>
        </authorList>
    </citation>
    <scope>NUCLEOTIDE SEQUENCE [LARGE SCALE GENOMIC DNA]</scope>
    <source>
        <strain evidence="1 2">NIES-2285</strain>
    </source>
</reference>
<gene>
    <name evidence="1" type="ORF">KFL_001820260</name>
</gene>
<evidence type="ECO:0000313" key="1">
    <source>
        <dbReference type="EMBL" id="GAQ84272.1"/>
    </source>
</evidence>
<evidence type="ECO:0000313" key="2">
    <source>
        <dbReference type="Proteomes" id="UP000054558"/>
    </source>
</evidence>
<organism evidence="1 2">
    <name type="scientific">Klebsormidium nitens</name>
    <name type="common">Green alga</name>
    <name type="synonym">Ulothrix nitens</name>
    <dbReference type="NCBI Taxonomy" id="105231"/>
    <lineage>
        <taxon>Eukaryota</taxon>
        <taxon>Viridiplantae</taxon>
        <taxon>Streptophyta</taxon>
        <taxon>Klebsormidiophyceae</taxon>
        <taxon>Klebsormidiales</taxon>
        <taxon>Klebsormidiaceae</taxon>
        <taxon>Klebsormidium</taxon>
    </lineage>
</organism>
<dbReference type="Gene3D" id="3.30.300.20">
    <property type="match status" value="1"/>
</dbReference>
<dbReference type="Pfam" id="PF02566">
    <property type="entry name" value="OsmC"/>
    <property type="match status" value="1"/>
</dbReference>
<dbReference type="Proteomes" id="UP000054558">
    <property type="component" value="Unassembled WGS sequence"/>
</dbReference>
<dbReference type="InterPro" id="IPR052924">
    <property type="entry name" value="OsmC/Ohr_hydroprdx_reductase"/>
</dbReference>
<dbReference type="OrthoDB" id="2019818at2759"/>
<proteinExistence type="predicted"/>
<sequence length="207" mass="22215">MTTAARNLRMLVHSRRTLRAPLSSYVSPLQEAVPRTLDPACAVRSVNTDGGAGSASIKEDEPHFRTVNVTSAGEGMACRHQAVKHELTTDEPVRAGGTDKGPDPLSTLLASLTGCTQYTAHSVAKEKDIPLEGIDFDVAGTFDVRGYLGVGDAPPYLQKVKLHAHVKTSADQAAVEELSKEVLRRNLVAGLFRKAGIDMDYKFSKAS</sequence>
<name>A0A1Y1I2T4_KLENI</name>
<dbReference type="EMBL" id="DF237131">
    <property type="protein sequence ID" value="GAQ84272.1"/>
    <property type="molecule type" value="Genomic_DNA"/>
</dbReference>
<keyword evidence="2" id="KW-1185">Reference proteome</keyword>
<evidence type="ECO:0008006" key="3">
    <source>
        <dbReference type="Google" id="ProtNLM"/>
    </source>
</evidence>
<dbReference type="InterPro" id="IPR015946">
    <property type="entry name" value="KH_dom-like_a/b"/>
</dbReference>
<accession>A0A1Y1I2T4</accession>
<dbReference type="InterPro" id="IPR036102">
    <property type="entry name" value="OsmC/Ohrsf"/>
</dbReference>
<dbReference type="PANTHER" id="PTHR35368:SF1">
    <property type="entry name" value="HYDROPEROXIDE REDUCTASE"/>
    <property type="match status" value="1"/>
</dbReference>